<keyword evidence="7" id="KW-0175">Coiled coil</keyword>
<gene>
    <name evidence="10" type="ORF">PNOK_0071500</name>
</gene>
<feature type="domain" description="T-SNARE coiled-coil homology" evidence="9">
    <location>
        <begin position="733"/>
        <end position="795"/>
    </location>
</feature>
<dbReference type="AlphaFoldDB" id="A0A286UVN5"/>
<dbReference type="EMBL" id="NBII01000001">
    <property type="protein sequence ID" value="PAV23647.1"/>
    <property type="molecule type" value="Genomic_DNA"/>
</dbReference>
<feature type="compositionally biased region" description="Polar residues" evidence="8">
    <location>
        <begin position="511"/>
        <end position="542"/>
    </location>
</feature>
<dbReference type="FunFam" id="1.10.40.30:FF:000001">
    <property type="entry name" value="Argininosuccinate lyase"/>
    <property type="match status" value="1"/>
</dbReference>
<dbReference type="Gene3D" id="1.20.200.10">
    <property type="entry name" value="Fumarase/aspartase (Central domain)"/>
    <property type="match status" value="1"/>
</dbReference>
<dbReference type="PRINTS" id="PR00145">
    <property type="entry name" value="ARGSUCLYASE"/>
</dbReference>
<dbReference type="SMART" id="SM00503">
    <property type="entry name" value="SynN"/>
    <property type="match status" value="1"/>
</dbReference>
<dbReference type="EC" id="4.3.2.1" evidence="4"/>
<dbReference type="Pfam" id="PF00804">
    <property type="entry name" value="Syntaxin"/>
    <property type="match status" value="1"/>
</dbReference>
<name>A0A286UVN5_9AGAM</name>
<evidence type="ECO:0000256" key="3">
    <source>
        <dbReference type="ARBA" id="ARBA00010755"/>
    </source>
</evidence>
<keyword evidence="11" id="KW-1185">Reference proteome</keyword>
<evidence type="ECO:0000256" key="2">
    <source>
        <dbReference type="ARBA" id="ARBA00004941"/>
    </source>
</evidence>
<dbReference type="InterPro" id="IPR000727">
    <property type="entry name" value="T_SNARE_dom"/>
</dbReference>
<dbReference type="Proteomes" id="UP000217199">
    <property type="component" value="Unassembled WGS sequence"/>
</dbReference>
<dbReference type="Gene3D" id="1.10.275.10">
    <property type="entry name" value="Fumarase/aspartase (N-terminal domain)"/>
    <property type="match status" value="1"/>
</dbReference>
<evidence type="ECO:0000256" key="7">
    <source>
        <dbReference type="SAM" id="Coils"/>
    </source>
</evidence>
<dbReference type="PRINTS" id="PR00149">
    <property type="entry name" value="FUMRATELYASE"/>
</dbReference>
<dbReference type="InterPro" id="IPR000362">
    <property type="entry name" value="Fumarate_lyase_fam"/>
</dbReference>
<dbReference type="HAMAP" id="MF_00006">
    <property type="entry name" value="Arg_succ_lyase"/>
    <property type="match status" value="1"/>
</dbReference>
<dbReference type="InterPro" id="IPR009049">
    <property type="entry name" value="Argininosuccinate_lyase"/>
</dbReference>
<protein>
    <recommendedName>
        <fullName evidence="5">Argininosuccinate lyase</fullName>
        <ecNumber evidence="4">4.3.2.1</ecNumber>
    </recommendedName>
    <alternativeName>
        <fullName evidence="6">Arginosuccinase</fullName>
    </alternativeName>
</protein>
<feature type="compositionally biased region" description="Polar residues" evidence="8">
    <location>
        <begin position="479"/>
        <end position="503"/>
    </location>
</feature>
<dbReference type="InterPro" id="IPR020557">
    <property type="entry name" value="Fumarate_lyase_CS"/>
</dbReference>
<dbReference type="CDD" id="cd15849">
    <property type="entry name" value="SNARE_Sso1"/>
    <property type="match status" value="1"/>
</dbReference>
<dbReference type="GO" id="GO:0004056">
    <property type="term" value="F:argininosuccinate lyase activity"/>
    <property type="evidence" value="ECO:0007669"/>
    <property type="project" value="UniProtKB-EC"/>
</dbReference>
<evidence type="ECO:0000313" key="11">
    <source>
        <dbReference type="Proteomes" id="UP000217199"/>
    </source>
</evidence>
<sequence>MTDDQPTKQKLWGGRFTGKTDPLMHEFNQSLKYDQRMHAQDIRGSIAYAKSLALRGILTSDEETQIVNGLRKVGEEWAAGQFKPAPDDEDIHTANERRLSELIGPLGGKLHTGRSRNDQVATDMRLWLLDQVKEVESALKALITVMVERADKETDVLMPGYTHLQRGQPIRWAHLLLSHAFYFRNDLERLQQLIPRISVLPLGSGALAGNPFSVDREFLARELGFESIAENSLWGVGDRDFVVEFMMWASLAMTHMSRMAEDLIVYSTAEFGFITLSDAYSTGSSIMPQKKNPDSLELLRGKSGRIFGNMAGFLMTLKGLPSTYNKDLQEDKEPLFDTVDNVSACFRIAEGAIATLTVHKAKMGAALTMDVLATDLADYLVRKGTPFRETHHISGRAVALAESRGCQLNELTLEDYQNLSDKFTEDVHAVFDFEASGVTFVHVAVYIYFVIYPCTHSSSLDTTDSSTMARDRLAALKAQQGQGDPYGSSNSSPSGRQTRQNPFDQRDPDYGSQQPQYGGNQYDNNSYGGNQYNRGDSYNNSTNGGGSYQGNSYEMTQVSNGNGNQYGSPPPADDMNAFYNEIAGIQDEIRGFLSSIDQISRLHSTLLSNVEPGNSRSNQELESLLESTRGVSISLKNRIRALQMQPVDQRTANMRKPQLDLARQKFMDAINKFQAEEKLYRDKYKERMARQFRIVNPNATDAEVDAVVNSDQNVQIFAQAAMGNRYADSQSAYREVEQRREEIQRIERTLIELAQLFQDMSMIVEQQDDSINVIQKNAESAALDIEAGKNETEHAVVSARGYRKKRWICLIPFLSLNSFLSSVAFLRPFPLLPSTSLERLLFLLCLPNHHVPPLSSVLRVTALIANRAFAVITAFRNTTVVWD</sequence>
<dbReference type="InterPro" id="IPR010989">
    <property type="entry name" value="SNARE"/>
</dbReference>
<dbReference type="FunFam" id="1.10.275.10:FF:000002">
    <property type="entry name" value="Argininosuccinate lyase"/>
    <property type="match status" value="1"/>
</dbReference>
<dbReference type="InterPro" id="IPR008948">
    <property type="entry name" value="L-Aspartase-like"/>
</dbReference>
<evidence type="ECO:0000256" key="1">
    <source>
        <dbReference type="ARBA" id="ARBA00000985"/>
    </source>
</evidence>
<dbReference type="Pfam" id="PF00206">
    <property type="entry name" value="Lyase_1"/>
    <property type="match status" value="1"/>
</dbReference>
<dbReference type="FunFam" id="1.20.200.10:FF:000002">
    <property type="entry name" value="Argininosuccinate lyase"/>
    <property type="match status" value="1"/>
</dbReference>
<dbReference type="GO" id="GO:0042450">
    <property type="term" value="P:L-arginine biosynthetic process via ornithine"/>
    <property type="evidence" value="ECO:0007669"/>
    <property type="project" value="InterPro"/>
</dbReference>
<dbReference type="Gene3D" id="1.10.40.30">
    <property type="entry name" value="Fumarase/aspartase (C-terminal domain)"/>
    <property type="match status" value="1"/>
</dbReference>
<reference evidence="10 11" key="1">
    <citation type="journal article" date="2017" name="Mol. Ecol.">
        <title>Comparative and population genomic landscape of Phellinus noxius: A hypervariable fungus causing root rot in trees.</title>
        <authorList>
            <person name="Chung C.L."/>
            <person name="Lee T.J."/>
            <person name="Akiba M."/>
            <person name="Lee H.H."/>
            <person name="Kuo T.H."/>
            <person name="Liu D."/>
            <person name="Ke H.M."/>
            <person name="Yokoi T."/>
            <person name="Roa M.B."/>
            <person name="Lu M.J."/>
            <person name="Chang Y.Y."/>
            <person name="Ann P.J."/>
            <person name="Tsai J.N."/>
            <person name="Chen C.Y."/>
            <person name="Tzean S.S."/>
            <person name="Ota Y."/>
            <person name="Hattori T."/>
            <person name="Sahashi N."/>
            <person name="Liou R.F."/>
            <person name="Kikuchi T."/>
            <person name="Tsai I.J."/>
        </authorList>
    </citation>
    <scope>NUCLEOTIDE SEQUENCE [LARGE SCALE GENOMIC DNA]</scope>
    <source>
        <strain evidence="10 11">FFPRI411160</strain>
    </source>
</reference>
<comment type="caution">
    <text evidence="10">The sequence shown here is derived from an EMBL/GenBank/DDBJ whole genome shotgun (WGS) entry which is preliminary data.</text>
</comment>
<evidence type="ECO:0000256" key="8">
    <source>
        <dbReference type="SAM" id="MobiDB-lite"/>
    </source>
</evidence>
<dbReference type="PANTHER" id="PTHR43814">
    <property type="entry name" value="ARGININOSUCCINATE LYASE"/>
    <property type="match status" value="1"/>
</dbReference>
<comment type="catalytic activity">
    <reaction evidence="1">
        <text>2-(N(omega)-L-arginino)succinate = fumarate + L-arginine</text>
        <dbReference type="Rhea" id="RHEA:24020"/>
        <dbReference type="ChEBI" id="CHEBI:29806"/>
        <dbReference type="ChEBI" id="CHEBI:32682"/>
        <dbReference type="ChEBI" id="CHEBI:57472"/>
        <dbReference type="EC" id="4.3.2.1"/>
    </reaction>
</comment>
<proteinExistence type="inferred from homology"/>
<keyword evidence="10" id="KW-0456">Lyase</keyword>
<dbReference type="CDD" id="cd00179">
    <property type="entry name" value="SynN"/>
    <property type="match status" value="1"/>
</dbReference>
<dbReference type="GO" id="GO:0016192">
    <property type="term" value="P:vesicle-mediated transport"/>
    <property type="evidence" value="ECO:0007669"/>
    <property type="project" value="InterPro"/>
</dbReference>
<dbReference type="CDD" id="cd01359">
    <property type="entry name" value="Argininosuccinate_lyase"/>
    <property type="match status" value="1"/>
</dbReference>
<feature type="compositionally biased region" description="Polar residues" evidence="8">
    <location>
        <begin position="549"/>
        <end position="567"/>
    </location>
</feature>
<dbReference type="InParanoid" id="A0A286UVN5"/>
<dbReference type="STRING" id="2282107.A0A286UVN5"/>
<dbReference type="InterPro" id="IPR022761">
    <property type="entry name" value="Fumarate_lyase_N"/>
</dbReference>
<dbReference type="PANTHER" id="PTHR43814:SF1">
    <property type="entry name" value="ARGININOSUCCINATE LYASE"/>
    <property type="match status" value="1"/>
</dbReference>
<dbReference type="OrthoDB" id="2561043at2759"/>
<accession>A0A286UVN5</accession>
<organism evidence="10 11">
    <name type="scientific">Pyrrhoderma noxium</name>
    <dbReference type="NCBI Taxonomy" id="2282107"/>
    <lineage>
        <taxon>Eukaryota</taxon>
        <taxon>Fungi</taxon>
        <taxon>Dikarya</taxon>
        <taxon>Basidiomycota</taxon>
        <taxon>Agaricomycotina</taxon>
        <taxon>Agaricomycetes</taxon>
        <taxon>Hymenochaetales</taxon>
        <taxon>Hymenochaetaceae</taxon>
        <taxon>Pyrrhoderma</taxon>
    </lineage>
</organism>
<dbReference type="SUPFAM" id="SSF48557">
    <property type="entry name" value="L-aspartase-like"/>
    <property type="match status" value="1"/>
</dbReference>
<dbReference type="Gene3D" id="1.20.58.70">
    <property type="match status" value="1"/>
</dbReference>
<dbReference type="PROSITE" id="PS00163">
    <property type="entry name" value="FUMARATE_LYASES"/>
    <property type="match status" value="1"/>
</dbReference>
<evidence type="ECO:0000256" key="6">
    <source>
        <dbReference type="ARBA" id="ARBA00032749"/>
    </source>
</evidence>
<comment type="pathway">
    <text evidence="2">Amino-acid biosynthesis; L-arginine biosynthesis; L-arginine from L-ornithine and carbamoyl phosphate: step 3/3.</text>
</comment>
<dbReference type="NCBIfam" id="TIGR00838">
    <property type="entry name" value="argH"/>
    <property type="match status" value="1"/>
</dbReference>
<evidence type="ECO:0000259" key="9">
    <source>
        <dbReference type="PROSITE" id="PS50192"/>
    </source>
</evidence>
<dbReference type="SUPFAM" id="SSF47661">
    <property type="entry name" value="t-snare proteins"/>
    <property type="match status" value="1"/>
</dbReference>
<dbReference type="Pfam" id="PF14698">
    <property type="entry name" value="ASL_C2"/>
    <property type="match status" value="1"/>
</dbReference>
<dbReference type="InterPro" id="IPR006011">
    <property type="entry name" value="Syntaxin_N"/>
</dbReference>
<comment type="similarity">
    <text evidence="3">Belongs to the lyase 1 family. Argininosuccinate lyase subfamily.</text>
</comment>
<dbReference type="GO" id="GO:0016020">
    <property type="term" value="C:membrane"/>
    <property type="evidence" value="ECO:0007669"/>
    <property type="project" value="InterPro"/>
</dbReference>
<feature type="coiled-coil region" evidence="7">
    <location>
        <begin position="726"/>
        <end position="756"/>
    </location>
</feature>
<evidence type="ECO:0000313" key="10">
    <source>
        <dbReference type="EMBL" id="PAV23647.1"/>
    </source>
</evidence>
<feature type="region of interest" description="Disordered" evidence="8">
    <location>
        <begin position="477"/>
        <end position="573"/>
    </location>
</feature>
<dbReference type="SMART" id="SM00397">
    <property type="entry name" value="t_SNARE"/>
    <property type="match status" value="1"/>
</dbReference>
<evidence type="ECO:0000256" key="5">
    <source>
        <dbReference type="ARBA" id="ARBA00019698"/>
    </source>
</evidence>
<evidence type="ECO:0000256" key="4">
    <source>
        <dbReference type="ARBA" id="ARBA00012338"/>
    </source>
</evidence>
<dbReference type="PROSITE" id="PS50192">
    <property type="entry name" value="T_SNARE"/>
    <property type="match status" value="1"/>
</dbReference>
<dbReference type="GO" id="GO:0005829">
    <property type="term" value="C:cytosol"/>
    <property type="evidence" value="ECO:0007669"/>
    <property type="project" value="TreeGrafter"/>
</dbReference>
<dbReference type="InterPro" id="IPR029419">
    <property type="entry name" value="Arg_succ_lyase_C"/>
</dbReference>
<dbReference type="InterPro" id="IPR024083">
    <property type="entry name" value="Fumarase/histidase_N"/>
</dbReference>